<organism evidence="1 2">
    <name type="scientific">Arthrobacter livingstonensis</name>
    <dbReference type="NCBI Taxonomy" id="670078"/>
    <lineage>
        <taxon>Bacteria</taxon>
        <taxon>Bacillati</taxon>
        <taxon>Actinomycetota</taxon>
        <taxon>Actinomycetes</taxon>
        <taxon>Micrococcales</taxon>
        <taxon>Micrococcaceae</taxon>
        <taxon>Arthrobacter</taxon>
    </lineage>
</organism>
<name>A0A2V5LWH0_9MICC</name>
<evidence type="ECO:0000313" key="1">
    <source>
        <dbReference type="EMBL" id="PYI66566.1"/>
    </source>
</evidence>
<protein>
    <recommendedName>
        <fullName evidence="3">LysM domain-containing protein</fullName>
    </recommendedName>
</protein>
<sequence>MAANFGANSRYATTDTRSWTTPDGQEISYLARRFLPHPENLAGIGSHVVVAGDRLDNIAAAELGDPELWWRVADANRAMLSLELTAEPGTTLRIALPEGVPGMPHV</sequence>
<dbReference type="AlphaFoldDB" id="A0A2V5LWH0"/>
<dbReference type="EMBL" id="QJVD01000014">
    <property type="protein sequence ID" value="PYI66566.1"/>
    <property type="molecule type" value="Genomic_DNA"/>
</dbReference>
<evidence type="ECO:0008006" key="3">
    <source>
        <dbReference type="Google" id="ProtNLM"/>
    </source>
</evidence>
<accession>A0A2V5LWH0</accession>
<reference evidence="1 2" key="1">
    <citation type="submission" date="2018-05" db="EMBL/GenBank/DDBJ databases">
        <title>Genetic diversity of glacier-inhabiting Cryobacterium bacteria in China and description of Cryobacterium mengkeensis sp. nov. and Arthrobacter glacialis sp. nov.</title>
        <authorList>
            <person name="Liu Q."/>
            <person name="Xin Y.-H."/>
        </authorList>
    </citation>
    <scope>NUCLEOTIDE SEQUENCE [LARGE SCALE GENOMIC DNA]</scope>
    <source>
        <strain evidence="1 2">LI2</strain>
    </source>
</reference>
<dbReference type="Proteomes" id="UP000247832">
    <property type="component" value="Unassembled WGS sequence"/>
</dbReference>
<evidence type="ECO:0000313" key="2">
    <source>
        <dbReference type="Proteomes" id="UP000247832"/>
    </source>
</evidence>
<proteinExistence type="predicted"/>
<comment type="caution">
    <text evidence="1">The sequence shown here is derived from an EMBL/GenBank/DDBJ whole genome shotgun (WGS) entry which is preliminary data.</text>
</comment>
<gene>
    <name evidence="1" type="ORF">CVV68_13425</name>
</gene>
<dbReference type="RefSeq" id="WP_110501523.1">
    <property type="nucleotide sequence ID" value="NZ_QJVD01000014.1"/>
</dbReference>
<dbReference type="OrthoDB" id="9815939at2"/>
<keyword evidence="2" id="KW-1185">Reference proteome</keyword>